<proteinExistence type="inferred from homology"/>
<keyword evidence="4" id="KW-1185">Reference proteome</keyword>
<dbReference type="PANTHER" id="PTHR31669">
    <property type="entry name" value="PROTEIN FAR1-RELATED SEQUENCE 10-RELATED"/>
    <property type="match status" value="1"/>
</dbReference>
<name>A0A9P1ED43_CUSEU</name>
<protein>
    <recommendedName>
        <fullName evidence="1">Protein FAR1-RELATED SEQUENCE</fullName>
    </recommendedName>
</protein>
<evidence type="ECO:0000259" key="2">
    <source>
        <dbReference type="Pfam" id="PF10551"/>
    </source>
</evidence>
<keyword evidence="1" id="KW-0539">Nucleus</keyword>
<comment type="function">
    <text evidence="1">Putative transcription activator involved in regulating light control of development.</text>
</comment>
<evidence type="ECO:0000313" key="4">
    <source>
        <dbReference type="Proteomes" id="UP001152484"/>
    </source>
</evidence>
<sequence>MEGCAPSGIITDQDRAMQNAIQLVFPNTRHRWCLWHIMKKLPEKMGGHADKDHIMFKIHELVYDSQHTTEFEAGWEVMLQRFSLEHDEWLLVMYNERRRWVPCYLKPYFWAGMSTTQRSESMNAFFDGYVHSKTSLKQFVDQYGRALRNKVEKEFQANGNSLSKMIPCVTSFAMEKRVQHVYTLAKFKEFQTQLLDQLYCYVLPSIDGSTFEVRENRVINGFDKSSNFIVEYDNSTSKGMCSCHLFE</sequence>
<dbReference type="InterPro" id="IPR018289">
    <property type="entry name" value="MULE_transposase_dom"/>
</dbReference>
<accession>A0A9P1ED43</accession>
<dbReference type="AlphaFoldDB" id="A0A9P1ED43"/>
<evidence type="ECO:0000256" key="1">
    <source>
        <dbReference type="RuleBase" id="RU367018"/>
    </source>
</evidence>
<keyword evidence="1" id="KW-0479">Metal-binding</keyword>
<comment type="similarity">
    <text evidence="1">Belongs to the FHY3/FAR1 family.</text>
</comment>
<reference evidence="3" key="1">
    <citation type="submission" date="2022-07" db="EMBL/GenBank/DDBJ databases">
        <authorList>
            <person name="Macas J."/>
            <person name="Novak P."/>
            <person name="Neumann P."/>
        </authorList>
    </citation>
    <scope>NUCLEOTIDE SEQUENCE</scope>
</reference>
<gene>
    <name evidence="3" type="ORF">CEURO_LOCUS14147</name>
</gene>
<keyword evidence="1" id="KW-0862">Zinc</keyword>
<comment type="caution">
    <text evidence="3">The sequence shown here is derived from an EMBL/GenBank/DDBJ whole genome shotgun (WGS) entry which is preliminary data.</text>
</comment>
<evidence type="ECO:0000313" key="3">
    <source>
        <dbReference type="EMBL" id="CAH9098088.1"/>
    </source>
</evidence>
<dbReference type="Proteomes" id="UP001152484">
    <property type="component" value="Unassembled WGS sequence"/>
</dbReference>
<dbReference type="GO" id="GO:0005634">
    <property type="term" value="C:nucleus"/>
    <property type="evidence" value="ECO:0007669"/>
    <property type="project" value="UniProtKB-SubCell"/>
</dbReference>
<dbReference type="PANTHER" id="PTHR31669:SF283">
    <property type="entry name" value="PROTEIN FAR1-RELATED SEQUENCE"/>
    <property type="match status" value="1"/>
</dbReference>
<dbReference type="Pfam" id="PF10551">
    <property type="entry name" value="MULE"/>
    <property type="match status" value="1"/>
</dbReference>
<keyword evidence="1" id="KW-0863">Zinc-finger</keyword>
<feature type="non-terminal residue" evidence="3">
    <location>
        <position position="1"/>
    </location>
</feature>
<dbReference type="InterPro" id="IPR031052">
    <property type="entry name" value="FHY3/FAR1"/>
</dbReference>
<feature type="domain" description="MULE transposase" evidence="2">
    <location>
        <begin position="2"/>
        <end position="40"/>
    </location>
</feature>
<dbReference type="OrthoDB" id="747268at2759"/>
<dbReference type="GO" id="GO:0006355">
    <property type="term" value="P:regulation of DNA-templated transcription"/>
    <property type="evidence" value="ECO:0007669"/>
    <property type="project" value="UniProtKB-UniRule"/>
</dbReference>
<dbReference type="EMBL" id="CAMAPE010000035">
    <property type="protein sequence ID" value="CAH9098088.1"/>
    <property type="molecule type" value="Genomic_DNA"/>
</dbReference>
<organism evidence="3 4">
    <name type="scientific">Cuscuta europaea</name>
    <name type="common">European dodder</name>
    <dbReference type="NCBI Taxonomy" id="41803"/>
    <lineage>
        <taxon>Eukaryota</taxon>
        <taxon>Viridiplantae</taxon>
        <taxon>Streptophyta</taxon>
        <taxon>Embryophyta</taxon>
        <taxon>Tracheophyta</taxon>
        <taxon>Spermatophyta</taxon>
        <taxon>Magnoliopsida</taxon>
        <taxon>eudicotyledons</taxon>
        <taxon>Gunneridae</taxon>
        <taxon>Pentapetalae</taxon>
        <taxon>asterids</taxon>
        <taxon>lamiids</taxon>
        <taxon>Solanales</taxon>
        <taxon>Convolvulaceae</taxon>
        <taxon>Cuscuteae</taxon>
        <taxon>Cuscuta</taxon>
        <taxon>Cuscuta subgen. Cuscuta</taxon>
    </lineage>
</organism>
<dbReference type="GO" id="GO:0008270">
    <property type="term" value="F:zinc ion binding"/>
    <property type="evidence" value="ECO:0007669"/>
    <property type="project" value="UniProtKB-UniRule"/>
</dbReference>
<comment type="subcellular location">
    <subcellularLocation>
        <location evidence="1">Nucleus</location>
    </subcellularLocation>
</comment>